<feature type="domain" description="Mur ligase central" evidence="10">
    <location>
        <begin position="106"/>
        <end position="199"/>
    </location>
</feature>
<dbReference type="Proteomes" id="UP000260363">
    <property type="component" value="Chromosome"/>
</dbReference>
<name>A0A069ZSK7_CHLMR</name>
<accession>A0A069ZSK7</accession>
<dbReference type="SUPFAM" id="SSF53623">
    <property type="entry name" value="MurD-like peptide ligases, catalytic domain"/>
    <property type="match status" value="1"/>
</dbReference>
<comment type="function">
    <text evidence="7 8">Cell wall formation. Catalyzes the addition of glutamate to the nucleotide precursor UDP-N-acetylmuramoyl-L-alanine (UMA).</text>
</comment>
<evidence type="ECO:0000256" key="8">
    <source>
        <dbReference type="RuleBase" id="RU003664"/>
    </source>
</evidence>
<evidence type="ECO:0000256" key="5">
    <source>
        <dbReference type="ARBA" id="ARBA00022741"/>
    </source>
</evidence>
<keyword evidence="5 7" id="KW-0547">Nucleotide-binding</keyword>
<dbReference type="KEGG" id="cmx:DNC_00735"/>
<dbReference type="PANTHER" id="PTHR43692:SF1">
    <property type="entry name" value="UDP-N-ACETYLMURAMOYLALANINE--D-GLUTAMATE LIGASE"/>
    <property type="match status" value="1"/>
</dbReference>
<dbReference type="STRING" id="83560.NC80_00720"/>
<dbReference type="InterPro" id="IPR013221">
    <property type="entry name" value="Mur_ligase_cen"/>
</dbReference>
<comment type="pathway">
    <text evidence="2 7 8">Cell wall biogenesis; peptidoglycan biosynthesis.</text>
</comment>
<dbReference type="GO" id="GO:0009252">
    <property type="term" value="P:peptidoglycan biosynthetic process"/>
    <property type="evidence" value="ECO:0007669"/>
    <property type="project" value="UniProtKB-UniRule"/>
</dbReference>
<keyword evidence="3 7" id="KW-0963">Cytoplasm</keyword>
<keyword evidence="6 7" id="KW-0067">ATP-binding</keyword>
<dbReference type="InterPro" id="IPR036565">
    <property type="entry name" value="Mur-like_cat_sf"/>
</dbReference>
<dbReference type="GO" id="GO:0051301">
    <property type="term" value="P:cell division"/>
    <property type="evidence" value="ECO:0007669"/>
    <property type="project" value="UniProtKB-KW"/>
</dbReference>
<dbReference type="Pfam" id="PF08245">
    <property type="entry name" value="Mur_ligase_M"/>
    <property type="match status" value="1"/>
</dbReference>
<dbReference type="PATRIC" id="fig|243161.6.peg.152"/>
<dbReference type="Pfam" id="PF21799">
    <property type="entry name" value="MurD-like_N"/>
    <property type="match status" value="1"/>
</dbReference>
<dbReference type="HAMAP" id="MF_00639">
    <property type="entry name" value="MurD"/>
    <property type="match status" value="1"/>
</dbReference>
<evidence type="ECO:0000313" key="11">
    <source>
        <dbReference type="EMBL" id="AJR10235.1"/>
    </source>
</evidence>
<dbReference type="GO" id="GO:0005737">
    <property type="term" value="C:cytoplasm"/>
    <property type="evidence" value="ECO:0007669"/>
    <property type="project" value="UniProtKB-SubCell"/>
</dbReference>
<dbReference type="Gene3D" id="3.40.50.720">
    <property type="entry name" value="NAD(P)-binding Rossmann-like Domain"/>
    <property type="match status" value="1"/>
</dbReference>
<keyword evidence="7 8" id="KW-0573">Peptidoglycan synthesis</keyword>
<evidence type="ECO:0000313" key="12">
    <source>
        <dbReference type="Proteomes" id="UP000260363"/>
    </source>
</evidence>
<keyword evidence="7 8" id="KW-0961">Cell wall biogenesis/degradation</keyword>
<reference evidence="11 12" key="1">
    <citation type="submission" date="2014-02" db="EMBL/GenBank/DDBJ databases">
        <authorList>
            <person name="Chen C."/>
            <person name="Conrad T.A."/>
            <person name="Zhou Z."/>
            <person name="Lai Z."/>
            <person name="Zhong G."/>
        </authorList>
    </citation>
    <scope>NUCLEOTIDE SEQUENCE [LARGE SCALE GENOMIC DNA]</scope>
    <source>
        <strain evidence="11 12">Nigg3-28</strain>
    </source>
</reference>
<keyword evidence="4 7" id="KW-0436">Ligase</keyword>
<dbReference type="InterPro" id="IPR005762">
    <property type="entry name" value="MurD"/>
</dbReference>
<dbReference type="SUPFAM" id="SSF53244">
    <property type="entry name" value="MurD-like peptide ligases, peptide-binding domain"/>
    <property type="match status" value="1"/>
</dbReference>
<dbReference type="GO" id="GO:0008360">
    <property type="term" value="P:regulation of cell shape"/>
    <property type="evidence" value="ECO:0007669"/>
    <property type="project" value="UniProtKB-KW"/>
</dbReference>
<dbReference type="GeneID" id="1245673"/>
<dbReference type="PANTHER" id="PTHR43692">
    <property type="entry name" value="UDP-N-ACETYLMURAMOYLALANINE--D-GLUTAMATE LIGASE"/>
    <property type="match status" value="1"/>
</dbReference>
<keyword evidence="7 8" id="KW-0133">Cell shape</keyword>
<dbReference type="NCBIfam" id="TIGR01087">
    <property type="entry name" value="murD"/>
    <property type="match status" value="1"/>
</dbReference>
<dbReference type="EMBL" id="CP007217">
    <property type="protein sequence ID" value="AJR10235.1"/>
    <property type="molecule type" value="Genomic_DNA"/>
</dbReference>
<keyword evidence="7 8" id="KW-0132">Cell division</keyword>
<comment type="subcellular location">
    <subcellularLocation>
        <location evidence="1 7 8">Cytoplasm</location>
    </subcellularLocation>
</comment>
<dbReference type="GO" id="GO:0005524">
    <property type="term" value="F:ATP binding"/>
    <property type="evidence" value="ECO:0007669"/>
    <property type="project" value="UniProtKB-UniRule"/>
</dbReference>
<dbReference type="InterPro" id="IPR004101">
    <property type="entry name" value="Mur_ligase_C"/>
</dbReference>
<evidence type="ECO:0000256" key="6">
    <source>
        <dbReference type="ARBA" id="ARBA00022840"/>
    </source>
</evidence>
<keyword evidence="7 8" id="KW-0131">Cell cycle</keyword>
<evidence type="ECO:0000256" key="1">
    <source>
        <dbReference type="ARBA" id="ARBA00004496"/>
    </source>
</evidence>
<evidence type="ECO:0000256" key="2">
    <source>
        <dbReference type="ARBA" id="ARBA00004752"/>
    </source>
</evidence>
<dbReference type="Gene3D" id="3.90.190.20">
    <property type="entry name" value="Mur ligase, C-terminal domain"/>
    <property type="match status" value="1"/>
</dbReference>
<gene>
    <name evidence="7 11" type="primary">murD</name>
    <name evidence="11" type="ORF">BD36_00770</name>
</gene>
<dbReference type="EC" id="6.3.2.9" evidence="7 8"/>
<dbReference type="GO" id="GO:0071555">
    <property type="term" value="P:cell wall organization"/>
    <property type="evidence" value="ECO:0007669"/>
    <property type="project" value="UniProtKB-KW"/>
</dbReference>
<evidence type="ECO:0000259" key="9">
    <source>
        <dbReference type="Pfam" id="PF02875"/>
    </source>
</evidence>
<feature type="domain" description="Mur ligase C-terminal" evidence="9">
    <location>
        <begin position="278"/>
        <end position="389"/>
    </location>
</feature>
<dbReference type="InterPro" id="IPR036615">
    <property type="entry name" value="Mur_ligase_C_dom_sf"/>
</dbReference>
<feature type="binding site" evidence="7">
    <location>
        <begin position="108"/>
        <end position="114"/>
    </location>
    <ligand>
        <name>ATP</name>
        <dbReference type="ChEBI" id="CHEBI:30616"/>
    </ligand>
</feature>
<dbReference type="Pfam" id="PF02875">
    <property type="entry name" value="Mur_ligase_C"/>
    <property type="match status" value="1"/>
</dbReference>
<dbReference type="RefSeq" id="WP_010229504.1">
    <property type="nucleotide sequence ID" value="NZ_CP007217.1"/>
</dbReference>
<dbReference type="SUPFAM" id="SSF51984">
    <property type="entry name" value="MurCD N-terminal domain"/>
    <property type="match status" value="1"/>
</dbReference>
<proteinExistence type="inferred from homology"/>
<dbReference type="KEGG" id="cmg:NC81_00735"/>
<organism evidence="11 12">
    <name type="scientific">Chlamydia muridarum</name>
    <dbReference type="NCBI Taxonomy" id="83560"/>
    <lineage>
        <taxon>Bacteria</taxon>
        <taxon>Pseudomonadati</taxon>
        <taxon>Chlamydiota</taxon>
        <taxon>Chlamydiia</taxon>
        <taxon>Chlamydiales</taxon>
        <taxon>Chlamydiaceae</taxon>
        <taxon>Chlamydia/Chlamydophila group</taxon>
        <taxon>Chlamydia</taxon>
    </lineage>
</organism>
<sequence>MGLKRVVVIGLGLSGKSIARFLARKGVYVLGVDSSIQALQHCPYIHEKLLETDEFPTQVDYVVRSPGISKDHPWVKAARAAQISVVTDIQLAFQTKEFIEQKSFGITGTVGKTTTILFLEYLLRKAGIPAFAMGNVGVPILDGMQNSGVRLVEMSSFQLADQETSYPVLSGGMILNISDNHLDYHGSFLEYCQSKQNLSLCMRNPEDLWVGDQRFCGRSYWEEVQKYMRLLDKESALKPLYLHDKYNYCCAYLLAQAEFPIAKSLFIEAVATFKKPSHRMEYLGEKCGVHYINDSKATTVRATEKALLSIGSRAIVILGGRNKGYSFVSLLPSLRRFAKSVVAMGECAQEIAQDLDGFPVTVVRNLHEALLCAEEQAIPGDVVLLSPACASFDQFRSYEERGAIFKQLVGMEEVLL</sequence>
<dbReference type="Gene3D" id="3.40.1190.10">
    <property type="entry name" value="Mur-like, catalytic domain"/>
    <property type="match status" value="1"/>
</dbReference>
<dbReference type="AlphaFoldDB" id="A0A069ZSK7"/>
<dbReference type="GO" id="GO:0008764">
    <property type="term" value="F:UDP-N-acetylmuramoylalanine-D-glutamate ligase activity"/>
    <property type="evidence" value="ECO:0007669"/>
    <property type="project" value="UniProtKB-UniRule"/>
</dbReference>
<evidence type="ECO:0000256" key="7">
    <source>
        <dbReference type="HAMAP-Rule" id="MF_00639"/>
    </source>
</evidence>
<comment type="catalytic activity">
    <reaction evidence="7 8">
        <text>UDP-N-acetyl-alpha-D-muramoyl-L-alanine + D-glutamate + ATP = UDP-N-acetyl-alpha-D-muramoyl-L-alanyl-D-glutamate + ADP + phosphate + H(+)</text>
        <dbReference type="Rhea" id="RHEA:16429"/>
        <dbReference type="ChEBI" id="CHEBI:15378"/>
        <dbReference type="ChEBI" id="CHEBI:29986"/>
        <dbReference type="ChEBI" id="CHEBI:30616"/>
        <dbReference type="ChEBI" id="CHEBI:43474"/>
        <dbReference type="ChEBI" id="CHEBI:83898"/>
        <dbReference type="ChEBI" id="CHEBI:83900"/>
        <dbReference type="ChEBI" id="CHEBI:456216"/>
        <dbReference type="EC" id="6.3.2.9"/>
    </reaction>
</comment>
<evidence type="ECO:0000259" key="10">
    <source>
        <dbReference type="Pfam" id="PF08245"/>
    </source>
</evidence>
<dbReference type="UniPathway" id="UPA00219"/>
<protein>
    <recommendedName>
        <fullName evidence="7 8">UDP-N-acetylmuramoylalanine--D-glutamate ligase</fullName>
        <ecNumber evidence="7 8">6.3.2.9</ecNumber>
    </recommendedName>
    <alternativeName>
        <fullName evidence="7">D-glutamic acid-adding enzyme</fullName>
    </alternativeName>
    <alternativeName>
        <fullName evidence="7">UDP-N-acetylmuramoyl-L-alanyl-D-glutamate synthetase</fullName>
    </alternativeName>
</protein>
<evidence type="ECO:0000256" key="4">
    <source>
        <dbReference type="ARBA" id="ARBA00022598"/>
    </source>
</evidence>
<dbReference type="KEGG" id="cmm:NC80_00720"/>
<comment type="similarity">
    <text evidence="7">Belongs to the MurCDEF family.</text>
</comment>
<evidence type="ECO:0000256" key="3">
    <source>
        <dbReference type="ARBA" id="ARBA00022490"/>
    </source>
</evidence>
<dbReference type="SMR" id="A0A069ZSK7"/>